<accession>B9E558</accession>
<dbReference type="EMBL" id="AP009049">
    <property type="protein sequence ID" value="BAH07633.1"/>
    <property type="molecule type" value="Genomic_DNA"/>
</dbReference>
<dbReference type="CDD" id="cd00609">
    <property type="entry name" value="AAT_like"/>
    <property type="match status" value="1"/>
</dbReference>
<dbReference type="SUPFAM" id="SSF46785">
    <property type="entry name" value="Winged helix' DNA-binding domain"/>
    <property type="match status" value="1"/>
</dbReference>
<dbReference type="Gene3D" id="1.10.10.10">
    <property type="entry name" value="Winged helix-like DNA-binding domain superfamily/Winged helix DNA-binding domain"/>
    <property type="match status" value="1"/>
</dbReference>
<dbReference type="AlphaFoldDB" id="B9E558"/>
<evidence type="ECO:0000256" key="4">
    <source>
        <dbReference type="ARBA" id="ARBA00023125"/>
    </source>
</evidence>
<dbReference type="Proteomes" id="UP000007969">
    <property type="component" value="Chromosome"/>
</dbReference>
<sequence>MCKNIFEVKFIMFSNIKIDKDRVVYIQLKDYIKDMILKGLLRRDEKLPSTREMASMFNVSRNTIMCAYEFLQDEGFVYMKKGRGTFVSNVKVDFQEKWKVSWESKINNYGRLSEKLDIIKHEAKWQKGMISFKSIAPDESLFNVDEFKKAFLNRMAIEGEKVLNYGYAKGYKPLIEYLLKYMENKGVNIQEKDILITNGFTEGFDLVLSCITKEGDGIICENPTHNTAIKIMRLHGLNITGVDMERDGVNLNMLEKELKKNKFKISYFVPSYHNPTGIVMSPEKRVSIYNILKHHDIPIIEDGFNEELRYFGAHVSPMAAFSGSGNSVIYIGSFSKILFPGIRIGWILGDKILIDYLESIKRSRNIHTSSLDQAIFYDYLNCGNFDKYIKKARKVYKEKYEFALKCAKQYIKNREVLGEGGMHIFIKLKDINSRELLARCYRRKVIFTPGDVFYVDDKGQDTLRLGFSRVSKENIKKGFMIIGEEIQKLGGYV</sequence>
<evidence type="ECO:0000256" key="1">
    <source>
        <dbReference type="ARBA" id="ARBA00005384"/>
    </source>
</evidence>
<dbReference type="PRINTS" id="PR00035">
    <property type="entry name" value="HTHGNTR"/>
</dbReference>
<evidence type="ECO:0000256" key="2">
    <source>
        <dbReference type="ARBA" id="ARBA00022898"/>
    </source>
</evidence>
<keyword evidence="2" id="KW-0663">Pyridoxal phosphate</keyword>
<dbReference type="GO" id="GO:0003824">
    <property type="term" value="F:catalytic activity"/>
    <property type="evidence" value="ECO:0007669"/>
    <property type="project" value="UniProtKB-ARBA"/>
</dbReference>
<protein>
    <recommendedName>
        <fullName evidence="6">HTH gntR-type domain-containing protein</fullName>
    </recommendedName>
</protein>
<feature type="domain" description="HTH gntR-type" evidence="6">
    <location>
        <begin position="22"/>
        <end position="90"/>
    </location>
</feature>
<dbReference type="GO" id="GO:0003677">
    <property type="term" value="F:DNA binding"/>
    <property type="evidence" value="ECO:0007669"/>
    <property type="project" value="UniProtKB-KW"/>
</dbReference>
<dbReference type="Gene3D" id="3.90.1150.10">
    <property type="entry name" value="Aspartate Aminotransferase, domain 1"/>
    <property type="match status" value="1"/>
</dbReference>
<dbReference type="HOGENOM" id="CLU_017584_0_0_9"/>
<dbReference type="InterPro" id="IPR051446">
    <property type="entry name" value="HTH_trans_reg/aminotransferase"/>
</dbReference>
<dbReference type="KEGG" id="ckr:CKR_2582"/>
<name>B9E558_CLOK1</name>
<dbReference type="InterPro" id="IPR015422">
    <property type="entry name" value="PyrdxlP-dep_Trfase_small"/>
</dbReference>
<gene>
    <name evidence="7" type="ordered locus">CKR_2582</name>
</gene>
<dbReference type="PANTHER" id="PTHR46577">
    <property type="entry name" value="HTH-TYPE TRANSCRIPTIONAL REGULATORY PROTEIN GABR"/>
    <property type="match status" value="1"/>
</dbReference>
<dbReference type="Pfam" id="PF00392">
    <property type="entry name" value="GntR"/>
    <property type="match status" value="1"/>
</dbReference>
<dbReference type="SUPFAM" id="SSF53383">
    <property type="entry name" value="PLP-dependent transferases"/>
    <property type="match status" value="1"/>
</dbReference>
<dbReference type="PROSITE" id="PS50949">
    <property type="entry name" value="HTH_GNTR"/>
    <property type="match status" value="1"/>
</dbReference>
<organism evidence="7 8">
    <name type="scientific">Clostridium kluyveri (strain NBRC 12016)</name>
    <dbReference type="NCBI Taxonomy" id="583346"/>
    <lineage>
        <taxon>Bacteria</taxon>
        <taxon>Bacillati</taxon>
        <taxon>Bacillota</taxon>
        <taxon>Clostridia</taxon>
        <taxon>Eubacteriales</taxon>
        <taxon>Clostridiaceae</taxon>
        <taxon>Clostridium</taxon>
    </lineage>
</organism>
<evidence type="ECO:0000313" key="7">
    <source>
        <dbReference type="EMBL" id="BAH07633.1"/>
    </source>
</evidence>
<evidence type="ECO:0000259" key="6">
    <source>
        <dbReference type="PROSITE" id="PS50949"/>
    </source>
</evidence>
<dbReference type="InterPro" id="IPR015421">
    <property type="entry name" value="PyrdxlP-dep_Trfase_major"/>
</dbReference>
<dbReference type="PANTHER" id="PTHR46577:SF1">
    <property type="entry name" value="HTH-TYPE TRANSCRIPTIONAL REGULATORY PROTEIN GABR"/>
    <property type="match status" value="1"/>
</dbReference>
<keyword evidence="4" id="KW-0238">DNA-binding</keyword>
<dbReference type="Gene3D" id="3.40.640.10">
    <property type="entry name" value="Type I PLP-dependent aspartate aminotransferase-like (Major domain)"/>
    <property type="match status" value="1"/>
</dbReference>
<dbReference type="InterPro" id="IPR004839">
    <property type="entry name" value="Aminotransferase_I/II_large"/>
</dbReference>
<evidence type="ECO:0000313" key="8">
    <source>
        <dbReference type="Proteomes" id="UP000007969"/>
    </source>
</evidence>
<keyword evidence="3" id="KW-0805">Transcription regulation</keyword>
<dbReference type="SMART" id="SM00345">
    <property type="entry name" value="HTH_GNTR"/>
    <property type="match status" value="1"/>
</dbReference>
<dbReference type="InterPro" id="IPR000524">
    <property type="entry name" value="Tscrpt_reg_HTH_GntR"/>
</dbReference>
<dbReference type="InterPro" id="IPR015424">
    <property type="entry name" value="PyrdxlP-dep_Trfase"/>
</dbReference>
<comment type="similarity">
    <text evidence="1">In the C-terminal section; belongs to the class-I pyridoxal-phosphate-dependent aminotransferase family.</text>
</comment>
<dbReference type="GO" id="GO:0003700">
    <property type="term" value="F:DNA-binding transcription factor activity"/>
    <property type="evidence" value="ECO:0007669"/>
    <property type="project" value="InterPro"/>
</dbReference>
<dbReference type="Pfam" id="PF00155">
    <property type="entry name" value="Aminotran_1_2"/>
    <property type="match status" value="1"/>
</dbReference>
<dbReference type="CDD" id="cd07377">
    <property type="entry name" value="WHTH_GntR"/>
    <property type="match status" value="1"/>
</dbReference>
<keyword evidence="5" id="KW-0804">Transcription</keyword>
<dbReference type="GO" id="GO:0030170">
    <property type="term" value="F:pyridoxal phosphate binding"/>
    <property type="evidence" value="ECO:0007669"/>
    <property type="project" value="InterPro"/>
</dbReference>
<proteinExistence type="inferred from homology"/>
<dbReference type="InterPro" id="IPR036388">
    <property type="entry name" value="WH-like_DNA-bd_sf"/>
</dbReference>
<evidence type="ECO:0000256" key="3">
    <source>
        <dbReference type="ARBA" id="ARBA00023015"/>
    </source>
</evidence>
<dbReference type="InterPro" id="IPR036390">
    <property type="entry name" value="WH_DNA-bd_sf"/>
</dbReference>
<reference evidence="8" key="1">
    <citation type="submission" date="2005-09" db="EMBL/GenBank/DDBJ databases">
        <title>Complete genome sequence of Clostridium kluyveri and comparative genomics of Clostridia species.</title>
        <authorList>
            <person name="Inui M."/>
            <person name="Nonaka H."/>
            <person name="Shinoda Y."/>
            <person name="Ikenaga Y."/>
            <person name="Abe M."/>
            <person name="Naito K."/>
            <person name="Vertes A.A."/>
            <person name="Yukawa H."/>
        </authorList>
    </citation>
    <scope>NUCLEOTIDE SEQUENCE [LARGE SCALE GENOMIC DNA]</scope>
    <source>
        <strain evidence="8">NBRC 12016</strain>
    </source>
</reference>
<evidence type="ECO:0000256" key="5">
    <source>
        <dbReference type="ARBA" id="ARBA00023163"/>
    </source>
</evidence>